<comment type="caution">
    <text evidence="1">The sequence shown here is derived from an EMBL/GenBank/DDBJ whole genome shotgun (WGS) entry which is preliminary data.</text>
</comment>
<dbReference type="EMBL" id="JANYMP010000049">
    <property type="protein sequence ID" value="MCS7484572.1"/>
    <property type="molecule type" value="Genomic_DNA"/>
</dbReference>
<dbReference type="InterPro" id="IPR003386">
    <property type="entry name" value="LACT/PDAT_acylTrfase"/>
</dbReference>
<dbReference type="GO" id="GO:0008374">
    <property type="term" value="F:O-acyltransferase activity"/>
    <property type="evidence" value="ECO:0007669"/>
    <property type="project" value="InterPro"/>
</dbReference>
<organism evidence="1 2">
    <name type="scientific">Umezawaea endophytica</name>
    <dbReference type="NCBI Taxonomy" id="1654476"/>
    <lineage>
        <taxon>Bacteria</taxon>
        <taxon>Bacillati</taxon>
        <taxon>Actinomycetota</taxon>
        <taxon>Actinomycetes</taxon>
        <taxon>Pseudonocardiales</taxon>
        <taxon>Pseudonocardiaceae</taxon>
        <taxon>Umezawaea</taxon>
    </lineage>
</organism>
<gene>
    <name evidence="1" type="ORF">NZH93_47750</name>
</gene>
<protein>
    <recommendedName>
        <fullName evidence="3">Lecithin:cholesterol acyltransferase</fullName>
    </recommendedName>
</protein>
<dbReference type="RefSeq" id="WP_259630019.1">
    <property type="nucleotide sequence ID" value="NZ_JANYMP010000049.1"/>
</dbReference>
<dbReference type="AlphaFoldDB" id="A0A9X2VY66"/>
<accession>A0A9X2VY66</accession>
<proteinExistence type="predicted"/>
<sequence length="458" mass="49268">MPDNDLVVVLPGITGSTLTRQGTPIWAPSAGAILRAIGTLGRNLNRLQLPDGIGDEHPDDGVEPGVLMPDLHVIPGLWTPIRGYTSLLTRLRALGYHEDHGNLLPIAYDWRLSNRYNARRLATLVEPTLERWRAASPDNRDARLVFIGHSMGGLLARWYIEHQGGAEITRKLITLGTPYRGAAKALLPLVNGVRKDVGPLAVDLTAFARSMPSLHQLLPTYACIDQPGGLATLTETTLPELDTTMTTDAQAFHHGLACAESARPASLAMTHAIIGARQTTVSTIHIIDGRAEPLDTIDGDNDYGDGTVPLAGAIGHDLPMDTNTVRRIIDHHGSIQANPYVLDEVEEILTTIPIRRRAPATVPVQLTAPDIVLVGDQVPITAQLPPGAREAIQITIVNEHERLVFSRRPSSTGGIFHTSAPALPPGGYEIRVTGIRPGSPVTPVTIPILVWDPTSVNA</sequence>
<dbReference type="GO" id="GO:0006629">
    <property type="term" value="P:lipid metabolic process"/>
    <property type="evidence" value="ECO:0007669"/>
    <property type="project" value="InterPro"/>
</dbReference>
<dbReference type="PANTHER" id="PTHR11440">
    <property type="entry name" value="LECITHIN-CHOLESTEROL ACYLTRANSFERASE-RELATED"/>
    <property type="match status" value="1"/>
</dbReference>
<dbReference type="InterPro" id="IPR029058">
    <property type="entry name" value="AB_hydrolase_fold"/>
</dbReference>
<evidence type="ECO:0000313" key="2">
    <source>
        <dbReference type="Proteomes" id="UP001141259"/>
    </source>
</evidence>
<dbReference type="Gene3D" id="3.40.50.1820">
    <property type="entry name" value="alpha/beta hydrolase"/>
    <property type="match status" value="1"/>
</dbReference>
<dbReference type="SUPFAM" id="SSF53474">
    <property type="entry name" value="alpha/beta-Hydrolases"/>
    <property type="match status" value="1"/>
</dbReference>
<name>A0A9X2VY66_9PSEU</name>
<keyword evidence="2" id="KW-1185">Reference proteome</keyword>
<evidence type="ECO:0008006" key="3">
    <source>
        <dbReference type="Google" id="ProtNLM"/>
    </source>
</evidence>
<reference evidence="1" key="1">
    <citation type="submission" date="2022-08" db="EMBL/GenBank/DDBJ databases">
        <authorList>
            <person name="Tistechok S."/>
            <person name="Samborskyy M."/>
            <person name="Roman I."/>
        </authorList>
    </citation>
    <scope>NUCLEOTIDE SEQUENCE</scope>
    <source>
        <strain evidence="1">DSM 103496</strain>
    </source>
</reference>
<evidence type="ECO:0000313" key="1">
    <source>
        <dbReference type="EMBL" id="MCS7484572.1"/>
    </source>
</evidence>
<dbReference type="Proteomes" id="UP001141259">
    <property type="component" value="Unassembled WGS sequence"/>
</dbReference>
<dbReference type="Pfam" id="PF02450">
    <property type="entry name" value="LCAT"/>
    <property type="match status" value="1"/>
</dbReference>